<accession>A0A9W5Z4W0</accession>
<feature type="non-terminal residue" evidence="1">
    <location>
        <position position="124"/>
    </location>
</feature>
<reference evidence="1" key="1">
    <citation type="submission" date="2022-07" db="EMBL/GenBank/DDBJ databases">
        <title>Taxonomy of Aspergillus series Nigri: significant species reduction supported by multi-species coalescent approaches.</title>
        <authorList>
            <person name="Bian C."/>
            <person name="Kusuya Y."/>
            <person name="Sklenar F."/>
            <person name="D'hooge E."/>
            <person name="Yaguchi T."/>
            <person name="Takahashi H."/>
            <person name="Hubka V."/>
        </authorList>
    </citation>
    <scope>NUCLEOTIDE SEQUENCE</scope>
    <source>
        <strain evidence="1">CBS 733.88</strain>
    </source>
</reference>
<sequence length="124" mass="14710">NLAKEPEASHTKLDEPLSESEELRIIRALYRFHICCNVFGLGPYKDHIDCDYQQNLFADPLEILQFLEDLYDPWELEELHCINIFAEEKCTEIIESIVWDFNEYNPKFDRQARPYTPEGAIDIR</sequence>
<dbReference type="Proteomes" id="UP001143548">
    <property type="component" value="Unassembled WGS sequence"/>
</dbReference>
<organism evidence="1 2">
    <name type="scientific">Aspergillus brasiliensis</name>
    <dbReference type="NCBI Taxonomy" id="319629"/>
    <lineage>
        <taxon>Eukaryota</taxon>
        <taxon>Fungi</taxon>
        <taxon>Dikarya</taxon>
        <taxon>Ascomycota</taxon>
        <taxon>Pezizomycotina</taxon>
        <taxon>Eurotiomycetes</taxon>
        <taxon>Eurotiomycetidae</taxon>
        <taxon>Eurotiales</taxon>
        <taxon>Aspergillaceae</taxon>
        <taxon>Aspergillus</taxon>
        <taxon>Aspergillus subgen. Circumdati</taxon>
    </lineage>
</organism>
<name>A0A9W5Z4W0_9EURO</name>
<feature type="non-terminal residue" evidence="1">
    <location>
        <position position="1"/>
    </location>
</feature>
<dbReference type="AlphaFoldDB" id="A0A9W5Z4W0"/>
<evidence type="ECO:0000313" key="1">
    <source>
        <dbReference type="EMBL" id="GKZ28111.1"/>
    </source>
</evidence>
<protein>
    <submittedName>
        <fullName evidence="1">Uncharacterized protein</fullName>
    </submittedName>
</protein>
<evidence type="ECO:0000313" key="2">
    <source>
        <dbReference type="Proteomes" id="UP001143548"/>
    </source>
</evidence>
<proteinExistence type="predicted"/>
<dbReference type="EMBL" id="BROQ01000814">
    <property type="protein sequence ID" value="GKZ28111.1"/>
    <property type="molecule type" value="Genomic_DNA"/>
</dbReference>
<comment type="caution">
    <text evidence="1">The sequence shown here is derived from an EMBL/GenBank/DDBJ whole genome shotgun (WGS) entry which is preliminary data.</text>
</comment>
<gene>
    <name evidence="1" type="ORF">AbraCBS73388_011035</name>
</gene>